<dbReference type="EMBL" id="BKCJ010006453">
    <property type="protein sequence ID" value="GEU72249.1"/>
    <property type="molecule type" value="Genomic_DNA"/>
</dbReference>
<dbReference type="PANTHER" id="PTHR33317">
    <property type="entry name" value="POLYNUCLEOTIDYL TRANSFERASE, RIBONUCLEASE H-LIKE SUPERFAMILY PROTEIN"/>
    <property type="match status" value="1"/>
</dbReference>
<dbReference type="PANTHER" id="PTHR33317:SF1">
    <property type="entry name" value="POLYNUCLEOTIDYL TRANSFERASE, RIBONUCLEASE H-LIKE SUPERFAMILY PROTEIN"/>
    <property type="match status" value="1"/>
</dbReference>
<gene>
    <name evidence="1" type="ORF">Tci_044227</name>
</gene>
<comment type="caution">
    <text evidence="1">The sequence shown here is derived from an EMBL/GenBank/DDBJ whole genome shotgun (WGS) entry which is preliminary data.</text>
</comment>
<dbReference type="GO" id="GO:0000967">
    <property type="term" value="P:rRNA 5'-end processing"/>
    <property type="evidence" value="ECO:0007669"/>
    <property type="project" value="TreeGrafter"/>
</dbReference>
<protein>
    <submittedName>
        <fullName evidence="1">Putative pre-16S rRNA nuclease isoform X2</fullName>
    </submittedName>
</protein>
<reference evidence="1" key="1">
    <citation type="journal article" date="2019" name="Sci. Rep.">
        <title>Draft genome of Tanacetum cinerariifolium, the natural source of mosquito coil.</title>
        <authorList>
            <person name="Yamashiro T."/>
            <person name="Shiraishi A."/>
            <person name="Satake H."/>
            <person name="Nakayama K."/>
        </authorList>
    </citation>
    <scope>NUCLEOTIDE SEQUENCE</scope>
</reference>
<proteinExistence type="predicted"/>
<sequence length="134" mass="15035">MVRRGNNIADRIQELIRQDSVAALIVGVPSDAGQRHPENNPDATEVGVFLDELSQTGKLEGVKYTLWDDRCTAKMECTFLFLGVECLVDPLPLDLPIAVEAARKLRKKVFLTCATRMMQNYLNTVRRNVHYSSG</sequence>
<dbReference type="Gene3D" id="3.30.420.140">
    <property type="entry name" value="YqgF/RNase H-like domain"/>
    <property type="match status" value="1"/>
</dbReference>
<organism evidence="1">
    <name type="scientific">Tanacetum cinerariifolium</name>
    <name type="common">Dalmatian daisy</name>
    <name type="synonym">Chrysanthemum cinerariifolium</name>
    <dbReference type="NCBI Taxonomy" id="118510"/>
    <lineage>
        <taxon>Eukaryota</taxon>
        <taxon>Viridiplantae</taxon>
        <taxon>Streptophyta</taxon>
        <taxon>Embryophyta</taxon>
        <taxon>Tracheophyta</taxon>
        <taxon>Spermatophyta</taxon>
        <taxon>Magnoliopsida</taxon>
        <taxon>eudicotyledons</taxon>
        <taxon>Gunneridae</taxon>
        <taxon>Pentapetalae</taxon>
        <taxon>asterids</taxon>
        <taxon>campanulids</taxon>
        <taxon>Asterales</taxon>
        <taxon>Asteraceae</taxon>
        <taxon>Asteroideae</taxon>
        <taxon>Anthemideae</taxon>
        <taxon>Anthemidinae</taxon>
        <taxon>Tanacetum</taxon>
    </lineage>
</organism>
<evidence type="ECO:0000313" key="1">
    <source>
        <dbReference type="EMBL" id="GEU72249.1"/>
    </source>
</evidence>
<name>A0A6L2MFK1_TANCI</name>
<dbReference type="InterPro" id="IPR005227">
    <property type="entry name" value="YqgF"/>
</dbReference>
<accession>A0A6L2MFK1</accession>
<dbReference type="AlphaFoldDB" id="A0A6L2MFK1"/>
<dbReference type="InterPro" id="IPR037027">
    <property type="entry name" value="YqgF/RNaseH-like_dom_sf"/>
</dbReference>